<keyword evidence="2" id="KW-0812">Transmembrane</keyword>
<reference evidence="4 5" key="1">
    <citation type="journal article" date="2020" name="mSystems">
        <title>Defining Genomic and Predicted Metabolic Features of the Acetobacterium Genus.</title>
        <authorList>
            <person name="Ross D.E."/>
            <person name="Marshall C.W."/>
            <person name="Gulliver D."/>
            <person name="May H.D."/>
            <person name="Norman R.S."/>
        </authorList>
    </citation>
    <scope>NUCLEOTIDE SEQUENCE [LARGE SCALE GENOMIC DNA]</scope>
    <source>
        <strain evidence="4 5">DSM 4132</strain>
    </source>
</reference>
<keyword evidence="2" id="KW-1133">Transmembrane helix</keyword>
<dbReference type="PANTHER" id="PTHR33392">
    <property type="entry name" value="POLYISOPRENYL-TEICHOIC ACID--PEPTIDOGLYCAN TEICHOIC ACID TRANSFERASE TAGU"/>
    <property type="match status" value="1"/>
</dbReference>
<proteinExistence type="inferred from homology"/>
<evidence type="ECO:0000313" key="5">
    <source>
        <dbReference type="Proteomes" id="UP000622405"/>
    </source>
</evidence>
<evidence type="ECO:0000259" key="3">
    <source>
        <dbReference type="Pfam" id="PF03816"/>
    </source>
</evidence>
<organism evidence="4 5">
    <name type="scientific">Acetobacterium malicum</name>
    <dbReference type="NCBI Taxonomy" id="52692"/>
    <lineage>
        <taxon>Bacteria</taxon>
        <taxon>Bacillati</taxon>
        <taxon>Bacillota</taxon>
        <taxon>Clostridia</taxon>
        <taxon>Eubacteriales</taxon>
        <taxon>Eubacteriaceae</taxon>
        <taxon>Acetobacterium</taxon>
    </lineage>
</organism>
<sequence>MSCSKLLRFRQVKLRKESKAMKNRKLIIILLSFLILVIVASLFIFISTNNGSLFSGNNQNTDPETETDGGSIEDVLNQNNEDLLELTDTRKTVIFAIYGTDERSDETGRSDIIMVVMYDPTQEKMVMASLPRDLRVNIPGYGLDKINHAYAYGGRELINQTIEELLGIKLDFSVKLDFDTFASIINDAGGVNVIAQKDFYKNENQLVISQGEQILNGKNALFYVRFRSDSDGDYGRIARQQEVVKSLMKSLSTMSLKKKLQLIETYYNNGIETDVNVSKLKEYLNMSGGDTNLSFENYRLKTYSEIIDGLWYELYNQEDLDAIKNLFTVNENINQENWN</sequence>
<evidence type="ECO:0000256" key="2">
    <source>
        <dbReference type="SAM" id="Phobius"/>
    </source>
</evidence>
<keyword evidence="2" id="KW-0472">Membrane</keyword>
<dbReference type="Gene3D" id="3.40.630.190">
    <property type="entry name" value="LCP protein"/>
    <property type="match status" value="1"/>
</dbReference>
<protein>
    <recommendedName>
        <fullName evidence="3">Cell envelope-related transcriptional attenuator domain-containing protein</fullName>
    </recommendedName>
</protein>
<dbReference type="Proteomes" id="UP000622405">
    <property type="component" value="Unassembled WGS sequence"/>
</dbReference>
<evidence type="ECO:0000313" key="4">
    <source>
        <dbReference type="EMBL" id="MBC3898400.1"/>
    </source>
</evidence>
<comment type="similarity">
    <text evidence="1">Belongs to the LytR/CpsA/Psr (LCP) family.</text>
</comment>
<accession>A0ABR6YT92</accession>
<comment type="caution">
    <text evidence="4">The sequence shown here is derived from an EMBL/GenBank/DDBJ whole genome shotgun (WGS) entry which is preliminary data.</text>
</comment>
<keyword evidence="5" id="KW-1185">Reference proteome</keyword>
<feature type="domain" description="Cell envelope-related transcriptional attenuator" evidence="3">
    <location>
        <begin position="109"/>
        <end position="251"/>
    </location>
</feature>
<dbReference type="Pfam" id="PF03816">
    <property type="entry name" value="LytR_cpsA_psr"/>
    <property type="match status" value="1"/>
</dbReference>
<dbReference type="InterPro" id="IPR004474">
    <property type="entry name" value="LytR_CpsA_psr"/>
</dbReference>
<dbReference type="InterPro" id="IPR050922">
    <property type="entry name" value="LytR/CpsA/Psr_CW_biosynth"/>
</dbReference>
<evidence type="ECO:0000256" key="1">
    <source>
        <dbReference type="ARBA" id="ARBA00006068"/>
    </source>
</evidence>
<dbReference type="NCBIfam" id="TIGR00350">
    <property type="entry name" value="lytR_cpsA_psr"/>
    <property type="match status" value="1"/>
</dbReference>
<gene>
    <name evidence="4" type="ORF">GH811_02055</name>
</gene>
<feature type="transmembrane region" description="Helical" evidence="2">
    <location>
        <begin position="26"/>
        <end position="46"/>
    </location>
</feature>
<dbReference type="PANTHER" id="PTHR33392:SF6">
    <property type="entry name" value="POLYISOPRENYL-TEICHOIC ACID--PEPTIDOGLYCAN TEICHOIC ACID TRANSFERASE TAGU"/>
    <property type="match status" value="1"/>
</dbReference>
<name>A0ABR6YT92_9FIRM</name>
<dbReference type="EMBL" id="WJBE01000001">
    <property type="protein sequence ID" value="MBC3898400.1"/>
    <property type="molecule type" value="Genomic_DNA"/>
</dbReference>